<reference evidence="1" key="1">
    <citation type="submission" date="2018-05" db="EMBL/GenBank/DDBJ databases">
        <authorList>
            <person name="Lanie J.A."/>
            <person name="Ng W.-L."/>
            <person name="Kazmierczak K.M."/>
            <person name="Andrzejewski T.M."/>
            <person name="Davidsen T.M."/>
            <person name="Wayne K.J."/>
            <person name="Tettelin H."/>
            <person name="Glass J.I."/>
            <person name="Rusch D."/>
            <person name="Podicherti R."/>
            <person name="Tsui H.-C.T."/>
            <person name="Winkler M.E."/>
        </authorList>
    </citation>
    <scope>NUCLEOTIDE SEQUENCE</scope>
</reference>
<evidence type="ECO:0000313" key="1">
    <source>
        <dbReference type="EMBL" id="SVC99415.1"/>
    </source>
</evidence>
<dbReference type="AlphaFoldDB" id="A0A382RQI6"/>
<proteinExistence type="predicted"/>
<accession>A0A382RQI6</accession>
<name>A0A382RQI6_9ZZZZ</name>
<feature type="non-terminal residue" evidence="1">
    <location>
        <position position="60"/>
    </location>
</feature>
<gene>
    <name evidence="1" type="ORF">METZ01_LOCUS352269</name>
</gene>
<sequence length="60" mass="6952">VITPELFFLFFTKTLIPILSPKSFSIAEIFGSFRLKDLLFTFLIDLTKLSVCLTDKFFDI</sequence>
<protein>
    <submittedName>
        <fullName evidence="1">Uncharacterized protein</fullName>
    </submittedName>
</protein>
<dbReference type="EMBL" id="UINC01123145">
    <property type="protein sequence ID" value="SVC99415.1"/>
    <property type="molecule type" value="Genomic_DNA"/>
</dbReference>
<feature type="non-terminal residue" evidence="1">
    <location>
        <position position="1"/>
    </location>
</feature>
<organism evidence="1">
    <name type="scientific">marine metagenome</name>
    <dbReference type="NCBI Taxonomy" id="408172"/>
    <lineage>
        <taxon>unclassified sequences</taxon>
        <taxon>metagenomes</taxon>
        <taxon>ecological metagenomes</taxon>
    </lineage>
</organism>